<organism evidence="2 3">
    <name type="scientific">Petrolisthes cinctipes</name>
    <name type="common">Flat porcelain crab</name>
    <dbReference type="NCBI Taxonomy" id="88211"/>
    <lineage>
        <taxon>Eukaryota</taxon>
        <taxon>Metazoa</taxon>
        <taxon>Ecdysozoa</taxon>
        <taxon>Arthropoda</taxon>
        <taxon>Crustacea</taxon>
        <taxon>Multicrustacea</taxon>
        <taxon>Malacostraca</taxon>
        <taxon>Eumalacostraca</taxon>
        <taxon>Eucarida</taxon>
        <taxon>Decapoda</taxon>
        <taxon>Pleocyemata</taxon>
        <taxon>Anomura</taxon>
        <taxon>Galatheoidea</taxon>
        <taxon>Porcellanidae</taxon>
        <taxon>Petrolisthes</taxon>
    </lineage>
</organism>
<evidence type="ECO:0000313" key="3">
    <source>
        <dbReference type="Proteomes" id="UP001286313"/>
    </source>
</evidence>
<accession>A0AAE1BJ93</accession>
<feature type="non-terminal residue" evidence="2">
    <location>
        <position position="1"/>
    </location>
</feature>
<evidence type="ECO:0000256" key="1">
    <source>
        <dbReference type="SAM" id="MobiDB-lite"/>
    </source>
</evidence>
<dbReference type="AlphaFoldDB" id="A0AAE1BJ93"/>
<keyword evidence="3" id="KW-1185">Reference proteome</keyword>
<sequence length="111" mass="12193">TNIQLSQTYPVDKHAHSPTSLSSQTPERPPARPPRKLLCKWRRVGGLLLCWRARRASKAGRGDVANQQRPPVTSTPLIGPFSSYLPWVLSASPAHTTDPLLPGCVCVCEQK</sequence>
<gene>
    <name evidence="2" type="ORF">Pcinc_043173</name>
</gene>
<feature type="compositionally biased region" description="Polar residues" evidence="1">
    <location>
        <begin position="17"/>
        <end position="26"/>
    </location>
</feature>
<comment type="caution">
    <text evidence="2">The sequence shown here is derived from an EMBL/GenBank/DDBJ whole genome shotgun (WGS) entry which is preliminary data.</text>
</comment>
<protein>
    <submittedName>
        <fullName evidence="2">Uncharacterized protein</fullName>
    </submittedName>
</protein>
<dbReference type="EMBL" id="JAWQEG010008545">
    <property type="protein sequence ID" value="KAK3850099.1"/>
    <property type="molecule type" value="Genomic_DNA"/>
</dbReference>
<dbReference type="Proteomes" id="UP001286313">
    <property type="component" value="Unassembled WGS sequence"/>
</dbReference>
<name>A0AAE1BJ93_PETCI</name>
<proteinExistence type="predicted"/>
<feature type="region of interest" description="Disordered" evidence="1">
    <location>
        <begin position="1"/>
        <end position="35"/>
    </location>
</feature>
<reference evidence="2" key="1">
    <citation type="submission" date="2023-10" db="EMBL/GenBank/DDBJ databases">
        <title>Genome assemblies of two species of porcelain crab, Petrolisthes cinctipes and Petrolisthes manimaculis (Anomura: Porcellanidae).</title>
        <authorList>
            <person name="Angst P."/>
        </authorList>
    </citation>
    <scope>NUCLEOTIDE SEQUENCE</scope>
    <source>
        <strain evidence="2">PB745_01</strain>
        <tissue evidence="2">Gill</tissue>
    </source>
</reference>
<evidence type="ECO:0000313" key="2">
    <source>
        <dbReference type="EMBL" id="KAK3850099.1"/>
    </source>
</evidence>